<evidence type="ECO:0000313" key="2">
    <source>
        <dbReference type="EMBL" id="KAK8482998.1"/>
    </source>
</evidence>
<feature type="compositionally biased region" description="Polar residues" evidence="1">
    <location>
        <begin position="11"/>
        <end position="21"/>
    </location>
</feature>
<organism evidence="2 3">
    <name type="scientific">Hibiscus sabdariffa</name>
    <name type="common">roselle</name>
    <dbReference type="NCBI Taxonomy" id="183260"/>
    <lineage>
        <taxon>Eukaryota</taxon>
        <taxon>Viridiplantae</taxon>
        <taxon>Streptophyta</taxon>
        <taxon>Embryophyta</taxon>
        <taxon>Tracheophyta</taxon>
        <taxon>Spermatophyta</taxon>
        <taxon>Magnoliopsida</taxon>
        <taxon>eudicotyledons</taxon>
        <taxon>Gunneridae</taxon>
        <taxon>Pentapetalae</taxon>
        <taxon>rosids</taxon>
        <taxon>malvids</taxon>
        <taxon>Malvales</taxon>
        <taxon>Malvaceae</taxon>
        <taxon>Malvoideae</taxon>
        <taxon>Hibiscus</taxon>
    </lineage>
</organism>
<sequence length="71" mass="7587">MQPANHHPPIQRSSGSYTNSVPDERVPPVFDVGPDHVGLCSPPDGEGRKWITCGQNSKVLFGPHLKISGVG</sequence>
<keyword evidence="3" id="KW-1185">Reference proteome</keyword>
<gene>
    <name evidence="2" type="ORF">V6N12_055626</name>
</gene>
<dbReference type="EMBL" id="JBBPBM010001626">
    <property type="protein sequence ID" value="KAK8482998.1"/>
    <property type="molecule type" value="Genomic_DNA"/>
</dbReference>
<accession>A0ABR1ZQT3</accession>
<evidence type="ECO:0000313" key="3">
    <source>
        <dbReference type="Proteomes" id="UP001472677"/>
    </source>
</evidence>
<name>A0ABR1ZQT3_9ROSI</name>
<dbReference type="Proteomes" id="UP001472677">
    <property type="component" value="Unassembled WGS sequence"/>
</dbReference>
<feature type="region of interest" description="Disordered" evidence="1">
    <location>
        <begin position="1"/>
        <end position="41"/>
    </location>
</feature>
<protein>
    <submittedName>
        <fullName evidence="2">Uncharacterized protein</fullName>
    </submittedName>
</protein>
<comment type="caution">
    <text evidence="2">The sequence shown here is derived from an EMBL/GenBank/DDBJ whole genome shotgun (WGS) entry which is preliminary data.</text>
</comment>
<evidence type="ECO:0000256" key="1">
    <source>
        <dbReference type="SAM" id="MobiDB-lite"/>
    </source>
</evidence>
<proteinExistence type="predicted"/>
<reference evidence="2 3" key="1">
    <citation type="journal article" date="2024" name="G3 (Bethesda)">
        <title>Genome assembly of Hibiscus sabdariffa L. provides insights into metabolisms of medicinal natural products.</title>
        <authorList>
            <person name="Kim T."/>
        </authorList>
    </citation>
    <scope>NUCLEOTIDE SEQUENCE [LARGE SCALE GENOMIC DNA]</scope>
    <source>
        <strain evidence="2">TK-2024</strain>
        <tissue evidence="2">Old leaves</tissue>
    </source>
</reference>